<dbReference type="AlphaFoldDB" id="A0A6A5ZKA3"/>
<evidence type="ECO:0000256" key="1">
    <source>
        <dbReference type="SAM" id="MobiDB-lite"/>
    </source>
</evidence>
<organism evidence="3 4">
    <name type="scientific">Lophiotrema nucula</name>
    <dbReference type="NCBI Taxonomy" id="690887"/>
    <lineage>
        <taxon>Eukaryota</taxon>
        <taxon>Fungi</taxon>
        <taxon>Dikarya</taxon>
        <taxon>Ascomycota</taxon>
        <taxon>Pezizomycotina</taxon>
        <taxon>Dothideomycetes</taxon>
        <taxon>Pleosporomycetidae</taxon>
        <taxon>Pleosporales</taxon>
        <taxon>Lophiotremataceae</taxon>
        <taxon>Lophiotrema</taxon>
    </lineage>
</organism>
<dbReference type="Pfam" id="PF25603">
    <property type="entry name" value="SPT23_MGA2_DBD"/>
    <property type="match status" value="1"/>
</dbReference>
<reference evidence="3" key="1">
    <citation type="journal article" date="2020" name="Stud. Mycol.">
        <title>101 Dothideomycetes genomes: a test case for predicting lifestyles and emergence of pathogens.</title>
        <authorList>
            <person name="Haridas S."/>
            <person name="Albert R."/>
            <person name="Binder M."/>
            <person name="Bloem J."/>
            <person name="Labutti K."/>
            <person name="Salamov A."/>
            <person name="Andreopoulos B."/>
            <person name="Baker S."/>
            <person name="Barry K."/>
            <person name="Bills G."/>
            <person name="Bluhm B."/>
            <person name="Cannon C."/>
            <person name="Castanera R."/>
            <person name="Culley D."/>
            <person name="Daum C."/>
            <person name="Ezra D."/>
            <person name="Gonzalez J."/>
            <person name="Henrissat B."/>
            <person name="Kuo A."/>
            <person name="Liang C."/>
            <person name="Lipzen A."/>
            <person name="Lutzoni F."/>
            <person name="Magnuson J."/>
            <person name="Mondo S."/>
            <person name="Nolan M."/>
            <person name="Ohm R."/>
            <person name="Pangilinan J."/>
            <person name="Park H.-J."/>
            <person name="Ramirez L."/>
            <person name="Alfaro M."/>
            <person name="Sun H."/>
            <person name="Tritt A."/>
            <person name="Yoshinaga Y."/>
            <person name="Zwiers L.-H."/>
            <person name="Turgeon B."/>
            <person name="Goodwin S."/>
            <person name="Spatafora J."/>
            <person name="Crous P."/>
            <person name="Grigoriev I."/>
        </authorList>
    </citation>
    <scope>NUCLEOTIDE SEQUENCE</scope>
    <source>
        <strain evidence="3">CBS 627.86</strain>
    </source>
</reference>
<dbReference type="OrthoDB" id="71307at2759"/>
<dbReference type="EMBL" id="ML977316">
    <property type="protein sequence ID" value="KAF2118878.1"/>
    <property type="molecule type" value="Genomic_DNA"/>
</dbReference>
<feature type="compositionally biased region" description="Polar residues" evidence="1">
    <location>
        <begin position="458"/>
        <end position="480"/>
    </location>
</feature>
<evidence type="ECO:0000313" key="3">
    <source>
        <dbReference type="EMBL" id="KAF2118878.1"/>
    </source>
</evidence>
<accession>A0A6A5ZKA3</accession>
<evidence type="ECO:0000313" key="4">
    <source>
        <dbReference type="Proteomes" id="UP000799770"/>
    </source>
</evidence>
<dbReference type="Proteomes" id="UP000799770">
    <property type="component" value="Unassembled WGS sequence"/>
</dbReference>
<feature type="region of interest" description="Disordered" evidence="1">
    <location>
        <begin position="445"/>
        <end position="497"/>
    </location>
</feature>
<feature type="domain" description="SPT23/MGA2-like DNA-binding" evidence="2">
    <location>
        <begin position="258"/>
        <end position="372"/>
    </location>
</feature>
<evidence type="ECO:0000259" key="2">
    <source>
        <dbReference type="Pfam" id="PF25603"/>
    </source>
</evidence>
<dbReference type="InterPro" id="IPR057962">
    <property type="entry name" value="SPT23_MGA2_DBD"/>
</dbReference>
<feature type="compositionally biased region" description="Polar residues" evidence="1">
    <location>
        <begin position="523"/>
        <end position="545"/>
    </location>
</feature>
<feature type="region of interest" description="Disordered" evidence="1">
    <location>
        <begin position="523"/>
        <end position="547"/>
    </location>
</feature>
<keyword evidence="4" id="KW-1185">Reference proteome</keyword>
<protein>
    <recommendedName>
        <fullName evidence="2">SPT23/MGA2-like DNA-binding domain-containing protein</fullName>
    </recommendedName>
</protein>
<sequence>MDFHYPTDAKRGSTINPADLHNGLFTSSYLDGFCGPADTPQLTDLSTVDSAVDLTSLQQEWSPPVKLEEYDPAPLDQFFDIGETSAVSSTPSPAQDMIFSNANSPGDFIRDHSHSQTGSPETTNDFLAQTAIHIPQTLEKSHVYLIPDKTKTRAETQIKVQLILDPVDDRFEYIRFPRKTLAKPKLLASVDEQKDIESRGDAISMELFLVCATAIEKPERHQQALRRARGEEKIPRRPTGVAISEIDKEDPSHPQNGGEVLICEGCKERERKRYDRKKKRAEDEAEWWDYEDDRIIMINEKEYKKWKDVQGDQMYSSRAKQIEFAMRIACYCRHQEEKSPVGYRVVFTFKDGAGNLVAQHTSEIFQITDDHKNKEIAPEALPRPLTIPQPYVQTQYAPHPNTVPIFTGYSMDGQYPQPGMAAYSQPQTPVMSNFQSPMSPVENQFPQTTPNGLPIRQQHPNYSAPSHSQPPSFTRASNQPHYDAPMLSPTAQVTPDNTYLPRPVSMDNFNFSANMQYASHNGFQSAPPSAVSTPINLSRPASPSWDQGPRNKKMMCVYFYVDDE</sequence>
<gene>
    <name evidence="3" type="ORF">BDV96DRAFT_487510</name>
</gene>
<name>A0A6A5ZKA3_9PLEO</name>
<proteinExistence type="predicted"/>